<dbReference type="AlphaFoldDB" id="A0A6C0M052"/>
<dbReference type="EMBL" id="MN740634">
    <property type="protein sequence ID" value="QHU36317.1"/>
    <property type="molecule type" value="Genomic_DNA"/>
</dbReference>
<reference evidence="1" key="1">
    <citation type="journal article" date="2020" name="Nature">
        <title>Giant virus diversity and host interactions through global metagenomics.</title>
        <authorList>
            <person name="Schulz F."/>
            <person name="Roux S."/>
            <person name="Paez-Espino D."/>
            <person name="Jungbluth S."/>
            <person name="Walsh D.A."/>
            <person name="Denef V.J."/>
            <person name="McMahon K.D."/>
            <person name="Konstantinidis K.T."/>
            <person name="Eloe-Fadrosh E.A."/>
            <person name="Kyrpides N.C."/>
            <person name="Woyke T."/>
        </authorList>
    </citation>
    <scope>NUCLEOTIDE SEQUENCE</scope>
    <source>
        <strain evidence="1">GVMAG-S-1035124-57</strain>
    </source>
</reference>
<sequence>MPCKFDPSDGGNDFAMGRAVYMRTLGGANYASPASSAYCQGGSKKWATQNHDAELYTERKRNNAIGESSINRNGVPLTFRSNDDTIRNTRLQRCRAGGCTAPPKKGALNSGFKSGGGSALTSTGGNRQIVVGSTIVPAYKNM</sequence>
<accession>A0A6C0M052</accession>
<protein>
    <submittedName>
        <fullName evidence="1">Uncharacterized protein</fullName>
    </submittedName>
</protein>
<name>A0A6C0M052_9ZZZZ</name>
<organism evidence="1">
    <name type="scientific">viral metagenome</name>
    <dbReference type="NCBI Taxonomy" id="1070528"/>
    <lineage>
        <taxon>unclassified sequences</taxon>
        <taxon>metagenomes</taxon>
        <taxon>organismal metagenomes</taxon>
    </lineage>
</organism>
<evidence type="ECO:0000313" key="1">
    <source>
        <dbReference type="EMBL" id="QHU36317.1"/>
    </source>
</evidence>
<proteinExistence type="predicted"/>